<name>A0A2N3HP21_9FLAO</name>
<dbReference type="SMART" id="SM00829">
    <property type="entry name" value="PKS_ER"/>
    <property type="match status" value="1"/>
</dbReference>
<dbReference type="InterPro" id="IPR011032">
    <property type="entry name" value="GroES-like_sf"/>
</dbReference>
<keyword evidence="7" id="KW-1185">Reference proteome</keyword>
<dbReference type="GO" id="GO:0016616">
    <property type="term" value="F:oxidoreductase activity, acting on the CH-OH group of donors, NAD or NADP as acceptor"/>
    <property type="evidence" value="ECO:0007669"/>
    <property type="project" value="UniProtKB-ARBA"/>
</dbReference>
<sequence length="358" mass="38998">MMQLPKEMDALVLKGVRDFSIETVPVPIPDADEVICKVDTTFICGTDPHIINGDFPNFWPTGYPFIPGHEWSGTIVQTGKRASQLGWNEGDRVCGISHCGCGYCEMCLKGRYNICLNYGNENKGHRQYGHYTPGAYAQYMRSSVKSIFKVPDDMSLEYAACVDPLSIALYTVKRSRMQPGDDILILGTGPQGLMAILCAKAMGAGRIFAAGNGERLKKAEELGAIPIDYRVEDVVEKIKDLTNGRGVPAVLECAGTSKSITQACLAVSKGGVVSVIGIPHSDPSLPLKRIVLEEVEIVGNRANPNTAQPTIELLQNKRIDLTPLMTHRFALKDFGKALDIFEKREDGAIKVATKPNGL</sequence>
<dbReference type="Pfam" id="PF00107">
    <property type="entry name" value="ADH_zinc_N"/>
    <property type="match status" value="1"/>
</dbReference>
<dbReference type="InterPro" id="IPR013154">
    <property type="entry name" value="ADH-like_N"/>
</dbReference>
<dbReference type="InterPro" id="IPR036291">
    <property type="entry name" value="NAD(P)-bd_dom_sf"/>
</dbReference>
<comment type="cofactor">
    <cofactor evidence="4">
        <name>Zn(2+)</name>
        <dbReference type="ChEBI" id="CHEBI:29105"/>
    </cofactor>
</comment>
<dbReference type="PROSITE" id="PS00059">
    <property type="entry name" value="ADH_ZINC"/>
    <property type="match status" value="1"/>
</dbReference>
<protein>
    <submittedName>
        <fullName evidence="6">Alcohol dehydrogenase</fullName>
    </submittedName>
</protein>
<organism evidence="6 7">
    <name type="scientific">Confluentibacter flavum</name>
    <dbReference type="NCBI Taxonomy" id="1909700"/>
    <lineage>
        <taxon>Bacteria</taxon>
        <taxon>Pseudomonadati</taxon>
        <taxon>Bacteroidota</taxon>
        <taxon>Flavobacteriia</taxon>
        <taxon>Flavobacteriales</taxon>
        <taxon>Flavobacteriaceae</taxon>
        <taxon>Confluentibacter</taxon>
    </lineage>
</organism>
<comment type="similarity">
    <text evidence="4">Belongs to the zinc-containing alcohol dehydrogenase family.</text>
</comment>
<dbReference type="Gene3D" id="3.40.50.720">
    <property type="entry name" value="NAD(P)-binding Rossmann-like Domain"/>
    <property type="match status" value="1"/>
</dbReference>
<dbReference type="Gene3D" id="3.90.180.10">
    <property type="entry name" value="Medium-chain alcohol dehydrogenases, catalytic domain"/>
    <property type="match status" value="1"/>
</dbReference>
<evidence type="ECO:0000256" key="4">
    <source>
        <dbReference type="RuleBase" id="RU361277"/>
    </source>
</evidence>
<comment type="caution">
    <text evidence="6">The sequence shown here is derived from an EMBL/GenBank/DDBJ whole genome shotgun (WGS) entry which is preliminary data.</text>
</comment>
<evidence type="ECO:0000313" key="6">
    <source>
        <dbReference type="EMBL" id="PKQ46672.1"/>
    </source>
</evidence>
<dbReference type="RefSeq" id="WP_106658114.1">
    <property type="nucleotide sequence ID" value="NZ_PJEO01000009.1"/>
</dbReference>
<dbReference type="SUPFAM" id="SSF50129">
    <property type="entry name" value="GroES-like"/>
    <property type="match status" value="1"/>
</dbReference>
<dbReference type="SUPFAM" id="SSF51735">
    <property type="entry name" value="NAD(P)-binding Rossmann-fold domains"/>
    <property type="match status" value="1"/>
</dbReference>
<gene>
    <name evidence="6" type="ORF">CSW08_01345</name>
</gene>
<dbReference type="GO" id="GO:0008270">
    <property type="term" value="F:zinc ion binding"/>
    <property type="evidence" value="ECO:0007669"/>
    <property type="project" value="InterPro"/>
</dbReference>
<feature type="domain" description="Enoyl reductase (ER)" evidence="5">
    <location>
        <begin position="15"/>
        <end position="353"/>
    </location>
</feature>
<dbReference type="PANTHER" id="PTHR43401">
    <property type="entry name" value="L-THREONINE 3-DEHYDROGENASE"/>
    <property type="match status" value="1"/>
</dbReference>
<dbReference type="EMBL" id="PJEO01000009">
    <property type="protein sequence ID" value="PKQ46672.1"/>
    <property type="molecule type" value="Genomic_DNA"/>
</dbReference>
<evidence type="ECO:0000259" key="5">
    <source>
        <dbReference type="SMART" id="SM00829"/>
    </source>
</evidence>
<dbReference type="PANTHER" id="PTHR43401:SF2">
    <property type="entry name" value="L-THREONINE 3-DEHYDROGENASE"/>
    <property type="match status" value="1"/>
</dbReference>
<keyword evidence="2 4" id="KW-0862">Zinc</keyword>
<accession>A0A2N3HP21</accession>
<reference evidence="6 7" key="1">
    <citation type="submission" date="2017-12" db="EMBL/GenBank/DDBJ databases">
        <title>Confluentibacter flavum sp. nov., isolated from the saline lake.</title>
        <authorList>
            <person name="Yu L."/>
        </authorList>
    </citation>
    <scope>NUCLEOTIDE SEQUENCE [LARGE SCALE GENOMIC DNA]</scope>
    <source>
        <strain evidence="6 7">3B</strain>
    </source>
</reference>
<dbReference type="InterPro" id="IPR050129">
    <property type="entry name" value="Zn_alcohol_dh"/>
</dbReference>
<dbReference type="Pfam" id="PF08240">
    <property type="entry name" value="ADH_N"/>
    <property type="match status" value="1"/>
</dbReference>
<dbReference type="InterPro" id="IPR013149">
    <property type="entry name" value="ADH-like_C"/>
</dbReference>
<evidence type="ECO:0000256" key="1">
    <source>
        <dbReference type="ARBA" id="ARBA00022723"/>
    </source>
</evidence>
<dbReference type="OrthoDB" id="9787435at2"/>
<evidence type="ECO:0000313" key="7">
    <source>
        <dbReference type="Proteomes" id="UP000233435"/>
    </source>
</evidence>
<evidence type="ECO:0000256" key="3">
    <source>
        <dbReference type="ARBA" id="ARBA00023002"/>
    </source>
</evidence>
<keyword evidence="3" id="KW-0560">Oxidoreductase</keyword>
<dbReference type="InterPro" id="IPR020843">
    <property type="entry name" value="ER"/>
</dbReference>
<dbReference type="InterPro" id="IPR002328">
    <property type="entry name" value="ADH_Zn_CS"/>
</dbReference>
<evidence type="ECO:0000256" key="2">
    <source>
        <dbReference type="ARBA" id="ARBA00022833"/>
    </source>
</evidence>
<keyword evidence="1 4" id="KW-0479">Metal-binding</keyword>
<dbReference type="AlphaFoldDB" id="A0A2N3HP21"/>
<dbReference type="Proteomes" id="UP000233435">
    <property type="component" value="Unassembled WGS sequence"/>
</dbReference>
<proteinExistence type="inferred from homology"/>